<keyword evidence="2" id="KW-1185">Reference proteome</keyword>
<accession>A0A6P5KFG5</accession>
<dbReference type="Proteomes" id="UP000515140">
    <property type="component" value="Unplaced"/>
</dbReference>
<dbReference type="KEGG" id="pcw:110209888"/>
<sequence length="303" mass="33918">MRRHMVGRDLSRRWEIERKDAKQAEARLSLGLLRLEESWLYRMNMVAREQRQLQKELEKLRQAGNSKKKFSSSGNVLLGTQKKPEIPIIPQQGGQRHRTAEPRGIRIETHLLQTKEYETSKPTEIPSSYPIDFIKNKEEAFSQSPMASLGGGPKALKRNSVTVINPSEDRNSSISADLQKPGAFSKAEQAPGAPPGESEVIEIMEASPSGGVGPNPGSHIGKQNPGREMPTFDPKAYTLYSYLRTVDTMPTYLELFAKVKNARYLRHRVPPEFERELSTGEIFGNEACLQPSEGSESDDSLSI</sequence>
<dbReference type="RefSeq" id="XP_020844268.1">
    <property type="nucleotide sequence ID" value="XM_020988609.1"/>
</dbReference>
<dbReference type="InterPro" id="IPR031525">
    <property type="entry name" value="CC190"/>
</dbReference>
<dbReference type="AlphaFoldDB" id="A0A6P5KFG5"/>
<proteinExistence type="predicted"/>
<dbReference type="GeneTree" id="ENSGT00390000014067"/>
<dbReference type="Pfam" id="PF15768">
    <property type="entry name" value="CC190"/>
    <property type="match status" value="1"/>
</dbReference>
<dbReference type="PANTHER" id="PTHR36871:SF1">
    <property type="entry name" value="COILED-COIL DOMAIN-CONTAINING PROTEIN 190"/>
    <property type="match status" value="1"/>
</dbReference>
<dbReference type="RefSeq" id="XP_020844267.1">
    <property type="nucleotide sequence ID" value="XM_020988608.1"/>
</dbReference>
<name>A0A6P5KFG5_PHACI</name>
<dbReference type="CTD" id="339512"/>
<evidence type="ECO:0000256" key="1">
    <source>
        <dbReference type="SAM" id="MobiDB-lite"/>
    </source>
</evidence>
<evidence type="ECO:0000313" key="3">
    <source>
        <dbReference type="RefSeq" id="XP_020844267.1"/>
    </source>
</evidence>
<evidence type="ECO:0000313" key="2">
    <source>
        <dbReference type="Proteomes" id="UP000515140"/>
    </source>
</evidence>
<organism evidence="2 4">
    <name type="scientific">Phascolarctos cinereus</name>
    <name type="common">Koala</name>
    <dbReference type="NCBI Taxonomy" id="38626"/>
    <lineage>
        <taxon>Eukaryota</taxon>
        <taxon>Metazoa</taxon>
        <taxon>Chordata</taxon>
        <taxon>Craniata</taxon>
        <taxon>Vertebrata</taxon>
        <taxon>Euteleostomi</taxon>
        <taxon>Mammalia</taxon>
        <taxon>Metatheria</taxon>
        <taxon>Diprotodontia</taxon>
        <taxon>Phascolarctidae</taxon>
        <taxon>Phascolarctos</taxon>
    </lineage>
</organism>
<feature type="region of interest" description="Disordered" evidence="1">
    <location>
        <begin position="206"/>
        <end position="230"/>
    </location>
</feature>
<gene>
    <name evidence="3 4" type="primary">CCDC190</name>
</gene>
<evidence type="ECO:0000313" key="4">
    <source>
        <dbReference type="RefSeq" id="XP_020844268.1"/>
    </source>
</evidence>
<dbReference type="PANTHER" id="PTHR36871">
    <property type="entry name" value="COILED-COIL DOMAIN-CONTAINING PROTEIN 190"/>
    <property type="match status" value="1"/>
</dbReference>
<dbReference type="GeneID" id="110209888"/>
<reference evidence="3 4" key="1">
    <citation type="submission" date="2025-04" db="UniProtKB">
        <authorList>
            <consortium name="RefSeq"/>
        </authorList>
    </citation>
    <scope>IDENTIFICATION</scope>
    <source>
        <tissue evidence="3 4">Spleen</tissue>
    </source>
</reference>
<protein>
    <submittedName>
        <fullName evidence="3 4">Coiled-coil domain-containing protein 190 isoform X1</fullName>
    </submittedName>
</protein>